<proteinExistence type="inferred from homology"/>
<protein>
    <submittedName>
        <fullName evidence="2">Beta-glucoside kinase</fullName>
    </submittedName>
</protein>
<gene>
    <name evidence="2" type="ORF">SAMN05660328_1177</name>
</gene>
<dbReference type="RefSeq" id="WP_074657709.1">
    <property type="nucleotide sequence ID" value="NZ_FOLZ01000002.1"/>
</dbReference>
<dbReference type="GO" id="GO:0016301">
    <property type="term" value="F:kinase activity"/>
    <property type="evidence" value="ECO:0007669"/>
    <property type="project" value="UniProtKB-KW"/>
</dbReference>
<dbReference type="Proteomes" id="UP000183629">
    <property type="component" value="Unassembled WGS sequence"/>
</dbReference>
<evidence type="ECO:0000313" key="3">
    <source>
        <dbReference type="Proteomes" id="UP000183629"/>
    </source>
</evidence>
<keyword evidence="2" id="KW-0808">Transferase</keyword>
<dbReference type="CDD" id="cd24152">
    <property type="entry name" value="ASKHA_NBD_ROK-like"/>
    <property type="match status" value="1"/>
</dbReference>
<dbReference type="AlphaFoldDB" id="A0A1I7JPF1"/>
<dbReference type="Gene3D" id="3.30.420.40">
    <property type="match status" value="2"/>
</dbReference>
<keyword evidence="2" id="KW-0418">Kinase</keyword>
<dbReference type="Pfam" id="PF00480">
    <property type="entry name" value="ROK"/>
    <property type="match status" value="1"/>
</dbReference>
<name>A0A1I7JPF1_9STRE</name>
<evidence type="ECO:0000313" key="2">
    <source>
        <dbReference type="EMBL" id="SFU87064.1"/>
    </source>
</evidence>
<dbReference type="EMBL" id="FPBN01000017">
    <property type="protein sequence ID" value="SFU87064.1"/>
    <property type="molecule type" value="Genomic_DNA"/>
</dbReference>
<dbReference type="SUPFAM" id="SSF53067">
    <property type="entry name" value="Actin-like ATPase domain"/>
    <property type="match status" value="1"/>
</dbReference>
<reference evidence="3" key="1">
    <citation type="submission" date="2016-10" db="EMBL/GenBank/DDBJ databases">
        <authorList>
            <person name="Varghese N."/>
            <person name="Submissions S."/>
        </authorList>
    </citation>
    <scope>NUCLEOTIDE SEQUENCE [LARGE SCALE GENOMIC DNA]</scope>
    <source>
        <strain evidence="3">LMG 15572</strain>
    </source>
</reference>
<evidence type="ECO:0000256" key="1">
    <source>
        <dbReference type="ARBA" id="ARBA00006479"/>
    </source>
</evidence>
<dbReference type="InterPro" id="IPR000600">
    <property type="entry name" value="ROK"/>
</dbReference>
<dbReference type="PANTHER" id="PTHR18964">
    <property type="entry name" value="ROK (REPRESSOR, ORF, KINASE) FAMILY"/>
    <property type="match status" value="1"/>
</dbReference>
<dbReference type="PANTHER" id="PTHR18964:SF165">
    <property type="entry name" value="BETA-GLUCOSIDE KINASE"/>
    <property type="match status" value="1"/>
</dbReference>
<accession>A0A1I7JPF1</accession>
<keyword evidence="3" id="KW-1185">Reference proteome</keyword>
<dbReference type="InterPro" id="IPR043129">
    <property type="entry name" value="ATPase_NBD"/>
</dbReference>
<comment type="similarity">
    <text evidence="1">Belongs to the ROK (NagC/XylR) family.</text>
</comment>
<organism evidence="2 3">
    <name type="scientific">Streptococcus gallolyticus</name>
    <dbReference type="NCBI Taxonomy" id="315405"/>
    <lineage>
        <taxon>Bacteria</taxon>
        <taxon>Bacillati</taxon>
        <taxon>Bacillota</taxon>
        <taxon>Bacilli</taxon>
        <taxon>Lactobacillales</taxon>
        <taxon>Streptococcaceae</taxon>
        <taxon>Streptococcus</taxon>
    </lineage>
</organism>
<sequence length="295" mass="32223">MPYFCIDVGGTMIKYALLDEHEAVLEHDEIPTQKESKEAFIHSLSKLINPYLTSFEIKGIGISFPGHIVPETGVALQAGAIGVLSGCNVIDLVRQELSQPDIPIIIENDANCAAIAEAYSGRGQDCDDFCLITIGTGIGGAFVHDKKVVHGHSYKAGELGMMIIDYQESGYQTLHDLASTSALVKQYKVLKGLPSEETVHGAAIFEDNDPSVKRLIQEWSTRLAITIFNVVCQNDPDKVLLGGGISRNPHLLPYILLALAKNPFWETFEVPIEICQHQNLAGLLGAYHLLKEKGE</sequence>